<accession>A0A9Q0Y1W7</accession>
<dbReference type="OrthoDB" id="9906141at2759"/>
<dbReference type="Proteomes" id="UP001142489">
    <property type="component" value="Unassembled WGS sequence"/>
</dbReference>
<proteinExistence type="predicted"/>
<comment type="caution">
    <text evidence="2">The sequence shown here is derived from an EMBL/GenBank/DDBJ whole genome shotgun (WGS) entry which is preliminary data.</text>
</comment>
<evidence type="ECO:0000259" key="1">
    <source>
        <dbReference type="Pfam" id="PF14970"/>
    </source>
</evidence>
<dbReference type="EMBL" id="JAPFRF010000003">
    <property type="protein sequence ID" value="KAJ7338578.1"/>
    <property type="molecule type" value="Genomic_DNA"/>
</dbReference>
<dbReference type="InterPro" id="IPR027996">
    <property type="entry name" value="TEDC1_dom"/>
</dbReference>
<evidence type="ECO:0000313" key="3">
    <source>
        <dbReference type="Proteomes" id="UP001142489"/>
    </source>
</evidence>
<protein>
    <recommendedName>
        <fullName evidence="1">Tubulin epsilon and delta complex protein 1 domain-containing protein</fullName>
    </recommendedName>
</protein>
<dbReference type="Pfam" id="PF14970">
    <property type="entry name" value="TEDC1"/>
    <property type="match status" value="1"/>
</dbReference>
<organism evidence="2 3">
    <name type="scientific">Phrynocephalus forsythii</name>
    <dbReference type="NCBI Taxonomy" id="171643"/>
    <lineage>
        <taxon>Eukaryota</taxon>
        <taxon>Metazoa</taxon>
        <taxon>Chordata</taxon>
        <taxon>Craniata</taxon>
        <taxon>Vertebrata</taxon>
        <taxon>Euteleostomi</taxon>
        <taxon>Lepidosauria</taxon>
        <taxon>Squamata</taxon>
        <taxon>Bifurcata</taxon>
        <taxon>Unidentata</taxon>
        <taxon>Episquamata</taxon>
        <taxon>Toxicofera</taxon>
        <taxon>Iguania</taxon>
        <taxon>Acrodonta</taxon>
        <taxon>Agamidae</taxon>
        <taxon>Agaminae</taxon>
        <taxon>Phrynocephalus</taxon>
    </lineage>
</organism>
<name>A0A9Q0Y1W7_9SAUR</name>
<evidence type="ECO:0000313" key="2">
    <source>
        <dbReference type="EMBL" id="KAJ7338578.1"/>
    </source>
</evidence>
<dbReference type="PANTHER" id="PTHR35076">
    <property type="entry name" value="TUBULIN EPSILON AND DELTA COMPLEX PROTEIN 1"/>
    <property type="match status" value="1"/>
</dbReference>
<feature type="domain" description="Tubulin epsilon and delta complex protein 1" evidence="1">
    <location>
        <begin position="21"/>
        <end position="197"/>
    </location>
</feature>
<sequence length="388" mass="45459">MESPDIGTQIRFVKRVALYYGYRRLKFYQLPYDGSLGSGELLLMFSWLLCRISLMEWLLTLNRLKLWDETVVCTCDGPLKSLQKGKGVGLESHLKSHRNIQYLQWLNGRLQFQWRSCHTEQQEQCKLLHKVHAYTIGSHTDSTTGHFSITEADVARQPNSYKQLLQLMESESSRLESFLKWKTMEHVYWHWMETALDPEREDAEQNGIPNKNTHFPSQDFCYCHIDRTLEDLDSCTQELMDLYNELHELAAYKKIRTQELGHLGEKDVCMTFKEAQVSVYLKLSNLKCHNSIHRINKTHGPCRLKLKAKCSKANKTKSVRSPKPNKSINEQFTAIDLISDLKKQEARLKMELKRRQDEGQKKILATTKRLHQVLFIPPMRRENTRATE</sequence>
<dbReference type="InterPro" id="IPR043535">
    <property type="entry name" value="TEDC1"/>
</dbReference>
<dbReference type="PANTHER" id="PTHR35076:SF1">
    <property type="entry name" value="TUBULIN EPSILON AND DELTA COMPLEX PROTEIN 1"/>
    <property type="match status" value="1"/>
</dbReference>
<dbReference type="AlphaFoldDB" id="A0A9Q0Y1W7"/>
<keyword evidence="3" id="KW-1185">Reference proteome</keyword>
<gene>
    <name evidence="2" type="ORF">JRQ81_012480</name>
</gene>
<reference evidence="2" key="1">
    <citation type="journal article" date="2023" name="DNA Res.">
        <title>Chromosome-level genome assembly of Phrynocephalus forsythii using third-generation DNA sequencing and Hi-C analysis.</title>
        <authorList>
            <person name="Qi Y."/>
            <person name="Zhao W."/>
            <person name="Zhao Y."/>
            <person name="Niu C."/>
            <person name="Cao S."/>
            <person name="Zhang Y."/>
        </authorList>
    </citation>
    <scope>NUCLEOTIDE SEQUENCE</scope>
    <source>
        <tissue evidence="2">Muscle</tissue>
    </source>
</reference>